<dbReference type="Proteomes" id="UP000646776">
    <property type="component" value="Unassembled WGS sequence"/>
</dbReference>
<gene>
    <name evidence="2" type="ORF">GCM10010226_16660</name>
</gene>
<evidence type="ECO:0000313" key="2">
    <source>
        <dbReference type="EMBL" id="GGT40921.1"/>
    </source>
</evidence>
<evidence type="ECO:0000313" key="3">
    <source>
        <dbReference type="Proteomes" id="UP000646776"/>
    </source>
</evidence>
<dbReference type="AlphaFoldDB" id="A0A918H5Q8"/>
<feature type="region of interest" description="Disordered" evidence="1">
    <location>
        <begin position="25"/>
        <end position="60"/>
    </location>
</feature>
<evidence type="ECO:0000256" key="1">
    <source>
        <dbReference type="SAM" id="MobiDB-lite"/>
    </source>
</evidence>
<name>A0A918H5Q8_9ACTN</name>
<sequence length="81" mass="8546">MGNRGRRGAAPVSFHIDPALVRAAEEKGHEAGDRRSVEPSVASGALRGARAQGVKGYGDARRIRPETIGAEFLRTGPDNPP</sequence>
<comment type="caution">
    <text evidence="2">The sequence shown here is derived from an EMBL/GenBank/DDBJ whole genome shotgun (WGS) entry which is preliminary data.</text>
</comment>
<feature type="compositionally biased region" description="Basic and acidic residues" evidence="1">
    <location>
        <begin position="25"/>
        <end position="37"/>
    </location>
</feature>
<dbReference type="EMBL" id="BMSA01000003">
    <property type="protein sequence ID" value="GGT40921.1"/>
    <property type="molecule type" value="Genomic_DNA"/>
</dbReference>
<reference evidence="2" key="2">
    <citation type="submission" date="2020-09" db="EMBL/GenBank/DDBJ databases">
        <authorList>
            <person name="Sun Q."/>
            <person name="Ohkuma M."/>
        </authorList>
    </citation>
    <scope>NUCLEOTIDE SEQUENCE</scope>
    <source>
        <strain evidence="2">JCM 4125</strain>
    </source>
</reference>
<protein>
    <submittedName>
        <fullName evidence="2">Uncharacterized protein</fullName>
    </submittedName>
</protein>
<organism evidence="2 3">
    <name type="scientific">Streptomyces phaeofaciens</name>
    <dbReference type="NCBI Taxonomy" id="68254"/>
    <lineage>
        <taxon>Bacteria</taxon>
        <taxon>Bacillati</taxon>
        <taxon>Actinomycetota</taxon>
        <taxon>Actinomycetes</taxon>
        <taxon>Kitasatosporales</taxon>
        <taxon>Streptomycetaceae</taxon>
        <taxon>Streptomyces</taxon>
    </lineage>
</organism>
<accession>A0A918H5Q8</accession>
<keyword evidence="3" id="KW-1185">Reference proteome</keyword>
<reference evidence="2" key="1">
    <citation type="journal article" date="2014" name="Int. J. Syst. Evol. Microbiol.">
        <title>Complete genome sequence of Corynebacterium casei LMG S-19264T (=DSM 44701T), isolated from a smear-ripened cheese.</title>
        <authorList>
            <consortium name="US DOE Joint Genome Institute (JGI-PGF)"/>
            <person name="Walter F."/>
            <person name="Albersmeier A."/>
            <person name="Kalinowski J."/>
            <person name="Ruckert C."/>
        </authorList>
    </citation>
    <scope>NUCLEOTIDE SEQUENCE</scope>
    <source>
        <strain evidence="2">JCM 4125</strain>
    </source>
</reference>
<proteinExistence type="predicted"/>